<proteinExistence type="predicted"/>
<organism evidence="1">
    <name type="scientific">Pseudomonas aeruginosa</name>
    <dbReference type="NCBI Taxonomy" id="287"/>
    <lineage>
        <taxon>Bacteria</taxon>
        <taxon>Pseudomonadati</taxon>
        <taxon>Pseudomonadota</taxon>
        <taxon>Gammaproteobacteria</taxon>
        <taxon>Pseudomonadales</taxon>
        <taxon>Pseudomonadaceae</taxon>
        <taxon>Pseudomonas</taxon>
    </lineage>
</organism>
<dbReference type="EMBL" id="EU595742">
    <property type="protein sequence ID" value="ACD38864.1"/>
    <property type="molecule type" value="Genomic_DNA"/>
</dbReference>
<sequence length="78" mass="9080">MHLVPMESPVFSRVWYCPPPNDACARSHRDLIKSMDSTPGNHPVIADKVFRFAQATLANLISCYDYQSRQIERMRQRE</sequence>
<accession>B3G1F2</accession>
<evidence type="ECO:0000313" key="1">
    <source>
        <dbReference type="EMBL" id="ACD38864.1"/>
    </source>
</evidence>
<reference evidence="1" key="1">
    <citation type="journal article" date="2008" name="Genomics">
        <title>Large-insert genome analysis technology detects structural variation in Pseudomonas aeruginosa clinical strains from cystic fibrosis patients.</title>
        <authorList>
            <person name="Hayden H.S."/>
            <person name="Gillett W."/>
            <person name="Saenphimmachak C."/>
            <person name="Lim R."/>
            <person name="Zhou Y."/>
            <person name="Jacobs M.A."/>
            <person name="Chang J."/>
            <person name="Rohmer L."/>
            <person name="D'Argenio D.A."/>
            <person name="Palmieri A."/>
            <person name="Levy R."/>
            <person name="Haugen E."/>
            <person name="Wong G.K."/>
            <person name="Brittnacher M.J."/>
            <person name="Burns J.L."/>
            <person name="Miller S.I."/>
            <person name="Olson M.V."/>
            <person name="Kaul R."/>
        </authorList>
    </citation>
    <scope>NUCLEOTIDE SEQUENCE</scope>
    <source>
        <strain evidence="1">PACS458</strain>
    </source>
</reference>
<dbReference type="AlphaFoldDB" id="B3G1F2"/>
<protein>
    <submittedName>
        <fullName evidence="1">Uncharacterized protein</fullName>
    </submittedName>
</protein>
<gene>
    <name evidence="1" type="ORF">PACL_0606</name>
</gene>
<name>B3G1F2_PSEAI</name>